<sequence length="480" mass="53209">MNTPLYKALIQHARRNSHSFHVPGHHNGDVFFDDAKSIFDPLLTIDVTELAGLDDLHHPSGVIKEAQELVSQLYESAESFFLVNGTTVGNLAMILSVCEPGDTILVQRNCHKSVFHAVDLAGAEPVYLAPDVDPAMHVPMHVPLGTIKEALAAYPDAKGLVLTNPTYYGHSADLTEIITEAHHYGIPVLVDEAHGAHFILGEPFPVSALKMGADIVVQSAHKTLPAMTMGSYLHLNSRCRVNRDRVAEYLNRLQSSSPSYPIMASLDIARAYVQHIIEEQKLPDILQRIQTLKQTFDSLTNAEAVNPANTQVIADPLKLTIRSKRGHSGYTLQSILERANIFTELADENQVLLVLPLGGKRRINAETIRSIDEEIEKTPPDQPFVPLEWGAQPVTVLPYPKKVLLSFKKEYVDFGEAAGRLNAEDIIPYPPGIPMIMAGERITKESVQKLSRLISMKTHVQGNMKIKEKQLLVYIEEEKS</sequence>
<proteinExistence type="inferred from homology"/>
<reference evidence="6" key="1">
    <citation type="submission" date="2014-03" db="EMBL/GenBank/DDBJ databases">
        <authorList>
            <person name="Liu Y.-M."/>
            <person name="Wu Y.-J."/>
            <person name="Wang Y.-J."/>
            <person name="Tang X."/>
            <person name="Shen X.-L."/>
            <person name="Wang T."/>
        </authorList>
    </citation>
    <scope>NUCLEOTIDE SEQUENCE</scope>
    <source>
        <strain evidence="6">BJ3-2</strain>
    </source>
</reference>
<dbReference type="GO" id="GO:0016831">
    <property type="term" value="F:carboxy-lyase activity"/>
    <property type="evidence" value="ECO:0007669"/>
    <property type="project" value="UniProtKB-KW"/>
</dbReference>
<dbReference type="PANTHER" id="PTHR43277">
    <property type="entry name" value="ARGININE DECARBOXYLASE"/>
    <property type="match status" value="1"/>
</dbReference>
<name>A0A060A8U9_BACIU</name>
<evidence type="ECO:0000256" key="3">
    <source>
        <dbReference type="ARBA" id="ARBA00022793"/>
    </source>
</evidence>
<comment type="cofactor">
    <cofactor evidence="1">
        <name>pyridoxal 5'-phosphate</name>
        <dbReference type="ChEBI" id="CHEBI:597326"/>
    </cofactor>
</comment>
<organism evidence="6">
    <name type="scientific">Bacillus subtilis</name>
    <dbReference type="NCBI Taxonomy" id="1423"/>
    <lineage>
        <taxon>Bacteria</taxon>
        <taxon>Bacillati</taxon>
        <taxon>Bacillota</taxon>
        <taxon>Bacilli</taxon>
        <taxon>Bacillales</taxon>
        <taxon>Bacillaceae</taxon>
        <taxon>Bacillus</taxon>
    </lineage>
</organism>
<evidence type="ECO:0000256" key="1">
    <source>
        <dbReference type="ARBA" id="ARBA00001933"/>
    </source>
</evidence>
<dbReference type="Pfam" id="PF01276">
    <property type="entry name" value="OKR_DC_1"/>
    <property type="match status" value="1"/>
</dbReference>
<dbReference type="InterPro" id="IPR036633">
    <property type="entry name" value="Prn/Lys/Arg_de-COase_C_sf"/>
</dbReference>
<keyword evidence="4" id="KW-0663">Pyridoxal phosphate</keyword>
<keyword evidence="5" id="KW-0456">Lyase</keyword>
<dbReference type="CDD" id="cd00615">
    <property type="entry name" value="Orn_deC_like"/>
    <property type="match status" value="1"/>
</dbReference>
<dbReference type="Gene3D" id="3.90.105.10">
    <property type="entry name" value="Molybdopterin biosynthesis moea protein, domain 2"/>
    <property type="match status" value="1"/>
</dbReference>
<evidence type="ECO:0000256" key="2">
    <source>
        <dbReference type="ARBA" id="ARBA00010671"/>
    </source>
</evidence>
<dbReference type="PANTHER" id="PTHR43277:SF3">
    <property type="entry name" value="DECARBOXYLASE, PUTATIVE-RELATED"/>
    <property type="match status" value="1"/>
</dbReference>
<dbReference type="InterPro" id="IPR015424">
    <property type="entry name" value="PyrdxlP-dep_Trfase"/>
</dbReference>
<dbReference type="InterPro" id="IPR008286">
    <property type="entry name" value="Prn/Lys/Arg_de-COase_C"/>
</dbReference>
<dbReference type="SUPFAM" id="SSF55904">
    <property type="entry name" value="Ornithine decarboxylase C-terminal domain"/>
    <property type="match status" value="1"/>
</dbReference>
<dbReference type="InterPro" id="IPR052357">
    <property type="entry name" value="Orn_Lys_Arg_decarboxylase-I"/>
</dbReference>
<dbReference type="EMBL" id="KJ561349">
    <property type="protein sequence ID" value="AIA58643.1"/>
    <property type="molecule type" value="Genomic_DNA"/>
</dbReference>
<evidence type="ECO:0000256" key="4">
    <source>
        <dbReference type="ARBA" id="ARBA00022898"/>
    </source>
</evidence>
<evidence type="ECO:0000313" key="6">
    <source>
        <dbReference type="EMBL" id="AIA58643.1"/>
    </source>
</evidence>
<dbReference type="Gene3D" id="3.40.640.10">
    <property type="entry name" value="Type I PLP-dependent aspartate aminotransferase-like (Major domain)"/>
    <property type="match status" value="1"/>
</dbReference>
<dbReference type="InterPro" id="IPR015421">
    <property type="entry name" value="PyrdxlP-dep_Trfase_major"/>
</dbReference>
<comment type="similarity">
    <text evidence="2">Belongs to the Orn/Lys/Arg decarboxylase class-I family.</text>
</comment>
<dbReference type="SUPFAM" id="SSF53383">
    <property type="entry name" value="PLP-dependent transferases"/>
    <property type="match status" value="1"/>
</dbReference>
<dbReference type="Pfam" id="PF03711">
    <property type="entry name" value="OKR_DC_1_C"/>
    <property type="match status" value="1"/>
</dbReference>
<protein>
    <submittedName>
        <fullName evidence="6">Putative lysine decarboxylase</fullName>
    </submittedName>
</protein>
<evidence type="ECO:0000256" key="5">
    <source>
        <dbReference type="ARBA" id="ARBA00023239"/>
    </source>
</evidence>
<gene>
    <name evidence="6" type="primary">yaaO</name>
</gene>
<dbReference type="InterPro" id="IPR000310">
    <property type="entry name" value="Orn/Lys/Arg_deCO2ase_major_dom"/>
</dbReference>
<keyword evidence="3" id="KW-0210">Decarboxylase</keyword>
<dbReference type="AlphaFoldDB" id="A0A060A8U9"/>
<accession>A0A060A8U9</accession>